<keyword evidence="6" id="KW-1185">Reference proteome</keyword>
<protein>
    <submittedName>
        <fullName evidence="4">RAQPRD family integrative conjugative element protein</fullName>
    </submittedName>
</protein>
<evidence type="ECO:0000313" key="3">
    <source>
        <dbReference type="EMBL" id="CDG16792.1"/>
    </source>
</evidence>
<feature type="signal peptide" evidence="2">
    <location>
        <begin position="1"/>
        <end position="27"/>
    </location>
</feature>
<dbReference type="EMBL" id="VNHN01000091">
    <property type="protein sequence ID" value="TYO96837.1"/>
    <property type="molecule type" value="Genomic_DNA"/>
</dbReference>
<evidence type="ECO:0000256" key="2">
    <source>
        <dbReference type="SAM" id="SignalP"/>
    </source>
</evidence>
<dbReference type="InterPro" id="IPR019110">
    <property type="entry name" value="Uncharacterised_RAQPRD"/>
</dbReference>
<feature type="chain" id="PRO_5001652126" evidence="2">
    <location>
        <begin position="28"/>
        <end position="110"/>
    </location>
</feature>
<reference evidence="3 5" key="1">
    <citation type="submission" date="2013-07" db="EMBL/GenBank/DDBJ databases">
        <authorList>
            <person name="Genoscope - CEA"/>
        </authorList>
    </citation>
    <scope>NUCLEOTIDE SEQUENCE [LARGE SCALE GENOMIC DNA]</scope>
    <source>
        <strain evidence="3">FRM16</strain>
        <strain evidence="5">FRM16 / DSM 17909</strain>
    </source>
</reference>
<evidence type="ECO:0000313" key="6">
    <source>
        <dbReference type="Proteomes" id="UP000324170"/>
    </source>
</evidence>
<name>A0A068QP62_9GAMM</name>
<dbReference type="NCBIfam" id="TIGR01690">
    <property type="entry name" value="ICE_RAQPRD"/>
    <property type="match status" value="1"/>
</dbReference>
<dbReference type="Pfam" id="PF09686">
    <property type="entry name" value="Plasmid_RAQPRD"/>
    <property type="match status" value="1"/>
</dbReference>
<dbReference type="Proteomes" id="UP000324170">
    <property type="component" value="Unassembled WGS sequence"/>
</dbReference>
<sequence length="110" mass="12409">MRCCFFSLFRAACLLGLTVLCIPLAQASEKDELASAKRLIEQVQVALERASIAEKPSDLSKFPRYDFDYRRIKADLNTIKAGIDHYLTPSRAQPGESTPLSGQYRQELTR</sequence>
<reference evidence="4 6" key="2">
    <citation type="submission" date="2019-07" db="EMBL/GenBank/DDBJ databases">
        <title>Genomic Encyclopedia of Type Strains, Phase I: the one thousand microbial genomes (KMG-I) project.</title>
        <authorList>
            <person name="Kyrpides N."/>
        </authorList>
    </citation>
    <scope>NUCLEOTIDE SEQUENCE [LARGE SCALE GENOMIC DNA]</scope>
    <source>
        <strain evidence="4 6">DSM 17909</strain>
    </source>
</reference>
<evidence type="ECO:0000313" key="4">
    <source>
        <dbReference type="EMBL" id="TYO96837.1"/>
    </source>
</evidence>
<dbReference type="OrthoDB" id="8910666at2"/>
<dbReference type="RefSeq" id="WP_045969254.1">
    <property type="nucleotide sequence ID" value="NZ_CAWMED010000001.1"/>
</dbReference>
<dbReference type="HOGENOM" id="CLU_155310_1_0_6"/>
<dbReference type="AlphaFoldDB" id="A0A068QP62"/>
<dbReference type="Proteomes" id="UP000032721">
    <property type="component" value="Chromosome"/>
</dbReference>
<accession>A0A068QP62</accession>
<dbReference type="EMBL" id="FO704550">
    <property type="protein sequence ID" value="CDG16792.1"/>
    <property type="molecule type" value="Genomic_DNA"/>
</dbReference>
<dbReference type="KEGG" id="xdo:XDD1_1089"/>
<feature type="region of interest" description="Disordered" evidence="1">
    <location>
        <begin position="88"/>
        <end position="110"/>
    </location>
</feature>
<dbReference type="STRING" id="351671.XDD1_1089"/>
<keyword evidence="2" id="KW-0732">Signal</keyword>
<gene>
    <name evidence="4" type="ORF">LY16_03423</name>
    <name evidence="3" type="ORF">XDD1_1089</name>
</gene>
<proteinExistence type="predicted"/>
<organism evidence="3 5">
    <name type="scientific">Xenorhabdus doucetiae</name>
    <dbReference type="NCBI Taxonomy" id="351671"/>
    <lineage>
        <taxon>Bacteria</taxon>
        <taxon>Pseudomonadati</taxon>
        <taxon>Pseudomonadota</taxon>
        <taxon>Gammaproteobacteria</taxon>
        <taxon>Enterobacterales</taxon>
        <taxon>Morganellaceae</taxon>
        <taxon>Xenorhabdus</taxon>
    </lineage>
</organism>
<feature type="compositionally biased region" description="Polar residues" evidence="1">
    <location>
        <begin position="95"/>
        <end position="110"/>
    </location>
</feature>
<evidence type="ECO:0000313" key="5">
    <source>
        <dbReference type="Proteomes" id="UP000032721"/>
    </source>
</evidence>
<evidence type="ECO:0000256" key="1">
    <source>
        <dbReference type="SAM" id="MobiDB-lite"/>
    </source>
</evidence>